<comment type="caution">
    <text evidence="3">The sequence shown here is derived from an EMBL/GenBank/DDBJ whole genome shotgun (WGS) entry which is preliminary data.</text>
</comment>
<dbReference type="RefSeq" id="WP_126809258.1">
    <property type="nucleotide sequence ID" value="NZ_NGKA01000011.1"/>
</dbReference>
<protein>
    <recommendedName>
        <fullName evidence="2">PTS EIIA type-4 domain-containing protein</fullName>
    </recommendedName>
</protein>
<dbReference type="GO" id="GO:0009401">
    <property type="term" value="P:phosphoenolpyruvate-dependent sugar phosphotransferase system"/>
    <property type="evidence" value="ECO:0007669"/>
    <property type="project" value="InterPro"/>
</dbReference>
<reference evidence="3 4" key="1">
    <citation type="submission" date="2017-05" db="EMBL/GenBank/DDBJ databases">
        <title>Vagococcus spp. assemblies.</title>
        <authorList>
            <person name="Gulvik C.A."/>
        </authorList>
    </citation>
    <scope>NUCLEOTIDE SEQUENCE [LARGE SCALE GENOMIC DNA]</scope>
    <source>
        <strain evidence="3 4">CCUG 51432</strain>
    </source>
</reference>
<dbReference type="OrthoDB" id="9799827at2"/>
<dbReference type="InterPro" id="IPR051471">
    <property type="entry name" value="Bacterial_PTS_sugar_comp"/>
</dbReference>
<keyword evidence="1" id="KW-0808">Transferase</keyword>
<dbReference type="GO" id="GO:0016740">
    <property type="term" value="F:transferase activity"/>
    <property type="evidence" value="ECO:0007669"/>
    <property type="project" value="UniProtKB-KW"/>
</dbReference>
<dbReference type="InterPro" id="IPR004701">
    <property type="entry name" value="PTS_EIIA_man-typ"/>
</dbReference>
<dbReference type="AlphaFoldDB" id="A0A430AT82"/>
<accession>A0A430AT82</accession>
<dbReference type="Pfam" id="PF03610">
    <property type="entry name" value="EIIA-man"/>
    <property type="match status" value="1"/>
</dbReference>
<dbReference type="GO" id="GO:0016020">
    <property type="term" value="C:membrane"/>
    <property type="evidence" value="ECO:0007669"/>
    <property type="project" value="InterPro"/>
</dbReference>
<organism evidence="3 4">
    <name type="scientific">Vagococcus elongatus</name>
    <dbReference type="NCBI Taxonomy" id="180344"/>
    <lineage>
        <taxon>Bacteria</taxon>
        <taxon>Bacillati</taxon>
        <taxon>Bacillota</taxon>
        <taxon>Bacilli</taxon>
        <taxon>Lactobacillales</taxon>
        <taxon>Enterococcaceae</taxon>
        <taxon>Vagococcus</taxon>
    </lineage>
</organism>
<evidence type="ECO:0000313" key="4">
    <source>
        <dbReference type="Proteomes" id="UP000287605"/>
    </source>
</evidence>
<sequence length="140" mass="15455">MIHFILASHSELAHGMKETIKMLTGIDEPISAYGLKENVNVIEISEAIREKIKNSSDGDIFVIVTDIPGGSVNNALLDLVNSEKVYLLSGMNVALLLNLVLKPKINEKEIAECIELATQSIVFFGKDIFEKNTEGDDFFD</sequence>
<proteinExistence type="predicted"/>
<dbReference type="SUPFAM" id="SSF53062">
    <property type="entry name" value="PTS system fructose IIA component-like"/>
    <property type="match status" value="1"/>
</dbReference>
<dbReference type="Proteomes" id="UP000287605">
    <property type="component" value="Unassembled WGS sequence"/>
</dbReference>
<evidence type="ECO:0000313" key="3">
    <source>
        <dbReference type="EMBL" id="RSU11257.1"/>
    </source>
</evidence>
<dbReference type="PROSITE" id="PS51096">
    <property type="entry name" value="PTS_EIIA_TYPE_4"/>
    <property type="match status" value="1"/>
</dbReference>
<name>A0A430AT82_9ENTE</name>
<dbReference type="EMBL" id="NGKA01000011">
    <property type="protein sequence ID" value="RSU11257.1"/>
    <property type="molecule type" value="Genomic_DNA"/>
</dbReference>
<dbReference type="PANTHER" id="PTHR33799:SF1">
    <property type="entry name" value="PTS SYSTEM MANNOSE-SPECIFIC EIIAB COMPONENT-RELATED"/>
    <property type="match status" value="1"/>
</dbReference>
<feature type="domain" description="PTS EIIA type-4" evidence="2">
    <location>
        <begin position="1"/>
        <end position="121"/>
    </location>
</feature>
<dbReference type="Gene3D" id="3.40.50.510">
    <property type="entry name" value="Phosphotransferase system, mannose-type IIA component"/>
    <property type="match status" value="1"/>
</dbReference>
<dbReference type="PANTHER" id="PTHR33799">
    <property type="entry name" value="PTS PERMEASE-RELATED-RELATED"/>
    <property type="match status" value="1"/>
</dbReference>
<evidence type="ECO:0000259" key="2">
    <source>
        <dbReference type="PROSITE" id="PS51096"/>
    </source>
</evidence>
<keyword evidence="4" id="KW-1185">Reference proteome</keyword>
<gene>
    <name evidence="3" type="ORF">CBF29_08085</name>
</gene>
<evidence type="ECO:0000256" key="1">
    <source>
        <dbReference type="ARBA" id="ARBA00022679"/>
    </source>
</evidence>
<dbReference type="InterPro" id="IPR036662">
    <property type="entry name" value="PTS_EIIA_man-typ_sf"/>
</dbReference>